<dbReference type="GO" id="GO:0006508">
    <property type="term" value="P:proteolysis"/>
    <property type="evidence" value="ECO:0007669"/>
    <property type="project" value="InterPro"/>
</dbReference>
<dbReference type="STRING" id="582515.KR51_00004850"/>
<dbReference type="InterPro" id="IPR011600">
    <property type="entry name" value="Pept_C14_caspase"/>
</dbReference>
<dbReference type="PANTHER" id="PTHR23150:SF19">
    <property type="entry name" value="FORMYLGLYCINE-GENERATING ENZYME"/>
    <property type="match status" value="1"/>
</dbReference>
<keyword evidence="1" id="KW-0175">Coiled coil</keyword>
<dbReference type="InParanoid" id="U5DM65"/>
<dbReference type="InterPro" id="IPR042095">
    <property type="entry name" value="SUMF_sf"/>
</dbReference>
<feature type="coiled-coil region" evidence="1">
    <location>
        <begin position="267"/>
        <end position="294"/>
    </location>
</feature>
<dbReference type="InterPro" id="IPR029030">
    <property type="entry name" value="Caspase-like_dom_sf"/>
</dbReference>
<gene>
    <name evidence="5" type="ORF">KR51_00004850</name>
</gene>
<dbReference type="eggNOG" id="COG1262">
    <property type="taxonomic scope" value="Bacteria"/>
</dbReference>
<dbReference type="GO" id="GO:0004197">
    <property type="term" value="F:cysteine-type endopeptidase activity"/>
    <property type="evidence" value="ECO:0007669"/>
    <property type="project" value="InterPro"/>
</dbReference>
<dbReference type="eggNOG" id="COG4249">
    <property type="taxonomic scope" value="Bacteria"/>
</dbReference>
<dbReference type="PANTHER" id="PTHR23150">
    <property type="entry name" value="SULFATASE MODIFYING FACTOR 1, 2"/>
    <property type="match status" value="1"/>
</dbReference>
<comment type="caution">
    <text evidence="5">The sequence shown here is derived from an EMBL/GenBank/DDBJ whole genome shotgun (WGS) entry which is preliminary data.</text>
</comment>
<dbReference type="SUPFAM" id="SSF56436">
    <property type="entry name" value="C-type lectin-like"/>
    <property type="match status" value="1"/>
</dbReference>
<dbReference type="Gene3D" id="3.90.1580.10">
    <property type="entry name" value="paralog of FGE (formylglycine-generating enzyme)"/>
    <property type="match status" value="1"/>
</dbReference>
<feature type="domain" description="Sulfatase-modifying factor enzyme-like" evidence="4">
    <location>
        <begin position="509"/>
        <end position="752"/>
    </location>
</feature>
<feature type="region of interest" description="Disordered" evidence="2">
    <location>
        <begin position="315"/>
        <end position="356"/>
    </location>
</feature>
<proteinExistence type="predicted"/>
<dbReference type="PATRIC" id="fig|582515.4.peg.551"/>
<name>U5DM65_9CHRO</name>
<accession>U5DM65</accession>
<dbReference type="EMBL" id="ASSJ01000007">
    <property type="protein sequence ID" value="ERN42771.1"/>
    <property type="molecule type" value="Genomic_DNA"/>
</dbReference>
<keyword evidence="6" id="KW-1185">Reference proteome</keyword>
<dbReference type="OrthoDB" id="9768004at2"/>
<feature type="domain" description="Peptidase C14 caspase" evidence="3">
    <location>
        <begin position="4"/>
        <end position="229"/>
    </location>
</feature>
<dbReference type="InterPro" id="IPR016187">
    <property type="entry name" value="CTDL_fold"/>
</dbReference>
<dbReference type="Pfam" id="PF03781">
    <property type="entry name" value="FGE-sulfatase"/>
    <property type="match status" value="1"/>
</dbReference>
<dbReference type="InterPro" id="IPR005532">
    <property type="entry name" value="SUMF_dom"/>
</dbReference>
<evidence type="ECO:0000313" key="5">
    <source>
        <dbReference type="EMBL" id="ERN42771.1"/>
    </source>
</evidence>
<dbReference type="SUPFAM" id="SSF52129">
    <property type="entry name" value="Caspase-like"/>
    <property type="match status" value="1"/>
</dbReference>
<evidence type="ECO:0000259" key="4">
    <source>
        <dbReference type="Pfam" id="PF03781"/>
    </source>
</evidence>
<dbReference type="Proteomes" id="UP000016960">
    <property type="component" value="Unassembled WGS sequence"/>
</dbReference>
<dbReference type="AlphaFoldDB" id="U5DM65"/>
<organism evidence="5 6">
    <name type="scientific">Rubidibacter lacunae KORDI 51-2</name>
    <dbReference type="NCBI Taxonomy" id="582515"/>
    <lineage>
        <taxon>Bacteria</taxon>
        <taxon>Bacillati</taxon>
        <taxon>Cyanobacteriota</taxon>
        <taxon>Cyanophyceae</taxon>
        <taxon>Oscillatoriophycideae</taxon>
        <taxon>Chroococcales</taxon>
        <taxon>Aphanothecaceae</taxon>
        <taxon>Rubidibacter</taxon>
    </lineage>
</organism>
<reference evidence="5 6" key="1">
    <citation type="submission" date="2013-05" db="EMBL/GenBank/DDBJ databases">
        <title>Draft genome sequence of Rubidibacter lacunae KORDI 51-2.</title>
        <authorList>
            <person name="Choi D.H."/>
            <person name="Noh J.H."/>
            <person name="Kwon K.-K."/>
            <person name="Lee J.-H."/>
            <person name="Ryu J.-Y."/>
        </authorList>
    </citation>
    <scope>NUCLEOTIDE SEQUENCE [LARGE SCALE GENOMIC DNA]</scope>
    <source>
        <strain evidence="5 6">KORDI 51-2</strain>
    </source>
</reference>
<evidence type="ECO:0000313" key="6">
    <source>
        <dbReference type="Proteomes" id="UP000016960"/>
    </source>
</evidence>
<evidence type="ECO:0000256" key="2">
    <source>
        <dbReference type="SAM" id="MobiDB-lite"/>
    </source>
</evidence>
<dbReference type="RefSeq" id="WP_022604360.1">
    <property type="nucleotide sequence ID" value="NZ_ASSJ01000007.1"/>
</dbReference>
<protein>
    <submittedName>
        <fullName evidence="5">Uncharacterized protein</fullName>
    </submittedName>
</protein>
<sequence length="758" mass="86313">MVDWALVIGINEYDYLGNLRYAQRDAERVQKYFLEKAKRESPNCDSSSRVFYFADDAPKIKSQRGVIIPAAPTKNNILSFLHEFFKSPILDEEGDNFWFFFSGHGMYSHNQGTDYLIPKDGNPNLLEDTAIDLNHVLRKIRNSGADNVILLTDCCLSENKLKKRGHGMNKQQGVITISACDVDAESYEIKQLEQGIFTYALMEALEGRADENCATVGGLCSYVRKRVLELSREFSLPQQKPFTDYEPNYKSHFILLPQYKTDYDFSLLLLDATNAELEERLEDAKKHFKRAMKFDPSNSLAIQGYDRTLKKIWERDRADNQPIPPQRNEPQPDRPGASQTPSVDQPESSGNSFDRTLESLRQLRDRLTGRLKSRGLELNQELFQETLREVLETPTLADFETNLDTEGQEHWAEAIRQYQVKHLQGKSSVDGIVAPSGPTFQVLYEDAIVTATVLLSSQAGIKPKLPPELQSLTVEVPTVNRKGRVVQTTKHRVHYRVEILAGGGPVMLMMAIPAGTFLMGSPEDEHEREDDEGPQHEVTVPPFFLGRYPVTQAQWRFVATKLTKAKIELQPNQSESSGAGRPVEGVSWFEAVEFCERLAAHTGRPYRLPSEAEWEYACRAGTKTPFHFGDTITTELANYNGYHSYDREPTGEWRDETTPVGQFLFANKFGLYDMHGNVWDWCQDQWHGSYEEGVVPCDGSAWEDRDEDRDEDARRIIRGGGWNDSPGMCRSAFRRFYPRFSFRTINIGFRVACAAPRT</sequence>
<evidence type="ECO:0000256" key="1">
    <source>
        <dbReference type="SAM" id="Coils"/>
    </source>
</evidence>
<dbReference type="GO" id="GO:0120147">
    <property type="term" value="F:formylglycine-generating oxidase activity"/>
    <property type="evidence" value="ECO:0007669"/>
    <property type="project" value="TreeGrafter"/>
</dbReference>
<feature type="compositionally biased region" description="Polar residues" evidence="2">
    <location>
        <begin position="337"/>
        <end position="354"/>
    </location>
</feature>
<evidence type="ECO:0000259" key="3">
    <source>
        <dbReference type="Pfam" id="PF00656"/>
    </source>
</evidence>
<dbReference type="Gene3D" id="3.40.50.1460">
    <property type="match status" value="1"/>
</dbReference>
<dbReference type="Pfam" id="PF00656">
    <property type="entry name" value="Peptidase_C14"/>
    <property type="match status" value="1"/>
</dbReference>
<dbReference type="InterPro" id="IPR051043">
    <property type="entry name" value="Sulfatase_Mod_Factor_Kinase"/>
</dbReference>